<protein>
    <submittedName>
        <fullName evidence="1">Uncharacterized protein</fullName>
    </submittedName>
</protein>
<dbReference type="PATRIC" id="fig|158500.4.peg.4670"/>
<evidence type="ECO:0000313" key="2">
    <source>
        <dbReference type="Proteomes" id="UP000024329"/>
    </source>
</evidence>
<evidence type="ECO:0000313" key="1">
    <source>
        <dbReference type="EMBL" id="EZP75606.1"/>
    </source>
</evidence>
<dbReference type="RefSeq" id="WP_051587119.1">
    <property type="nucleotide sequence ID" value="NZ_JFYZ01000037.1"/>
</dbReference>
<gene>
    <name evidence="1" type="ORF">BV97_04593</name>
</gene>
<sequence>MKGDFSRLRFDPARQYEAVLLQQGRVALDADSNEASAIQLHRDRRTAADLIGPSGAPQGDAGFAITVEAAGKLGVGAGTLYVDGVRCMNPGKFLHDAQPFLPAGAPVFVAADGSRSASPPDGRYIAFVDVWHRHVTAIEDDELVEESLGVDTTTRLQVVEQVGFLRAGDAGDGAVTCDAAVPGWTSFIQRPNGTIAARGKPADTEANPCAFPETAGYQRLENHLYRVEIHKPGTAGGGATFKWSRDNAAFATRWLESNGDTLTLAETGRDAVSGLSPGQWIELTDDDAELAGRPGTLVRIVSLTGNRVRLDAPTADGPIAISSFGRNPKVRAWDSPGAVAITVPGTNDGFLPLESGLEVAFLAGGAYRSGDWWVIPARSGSGIDWPESGGAPAQQSPQGIEHAYARLAVLDCTGGAWTFVGDCRPLFPPLTRMRQLALLGGDGQEALPDPTQPMRLCPLADLLRVGVFRGTMPVQNARVRFTVLSGSGGLNVIPPASGFSSVIALTDDKGEATVAWALDAATATQQVRAELIDSTDERVGLAVTFGASLSTAARVSYDPAATPSLAGIVTVQRAIEELANRVGGGCVEVTLSPGTDWVKTLSELPKGEDVTICFRQGRFETREPVILTGLGHVVIHGGGAASQVLCSEGESVLEFIDCASLSMRELTVAATADLLDHKPRRRGAITAIGVDTVTLEDLTVTCGTARGNERTCVTVSGTQRDGKPVPVSFVRIVDCAFTCGFGQDGVLVTDAIDSVIEGNRLRVSHLPERFTLEELAADPRRHGMLARHLARDFTPAETRTPVPGNAVLVGPYAVSMASMVEAPEWRKLIAAEPPAAADTASTDAVQAYMRRLTDKALADTSATSAFRAPADRVRKVMGRQTGIQLSPELLGDLIRGGEMTVAEAPKPAATDGKGLITIPAGQWRVAFESEIDQETWIRIAREFAQEITAETEERTWDAIADLTRRFVADPDLRAKFPAVAAWFERLRKGLGVVGGQAIVVAGGQGRTTRIARNDIAAFLEGVHVALAREGDGPGDHRDFASVAVIANRMALRLPVEYLWGGHGIYVGNAAQVRVNENEIDFAPGNDRRFHEGIRIWGWLGRFLHANANAITLARIGIRVVSEGKPQDETVQWLAADNLAVGAGVCVEAPGWMRLRDNVP</sequence>
<comment type="caution">
    <text evidence="1">The sequence shown here is derived from an EMBL/GenBank/DDBJ whole genome shotgun (WGS) entry which is preliminary data.</text>
</comment>
<reference evidence="1 2" key="1">
    <citation type="submission" date="2014-03" db="EMBL/GenBank/DDBJ databases">
        <title>Whole genome sequence of Novosphingobium resinovorum KF1.</title>
        <authorList>
            <person name="Gan H.M."/>
            <person name="Gan H.Y."/>
            <person name="Chew T.H."/>
            <person name="Savka M.A."/>
        </authorList>
    </citation>
    <scope>NUCLEOTIDE SEQUENCE [LARGE SCALE GENOMIC DNA]</scope>
    <source>
        <strain evidence="1 2">KF1</strain>
    </source>
</reference>
<dbReference type="EMBL" id="JFYZ01000037">
    <property type="protein sequence ID" value="EZP75606.1"/>
    <property type="molecule type" value="Genomic_DNA"/>
</dbReference>
<dbReference type="Pfam" id="PF20129">
    <property type="entry name" value="DUF6519"/>
    <property type="match status" value="2"/>
</dbReference>
<dbReference type="InterPro" id="IPR045392">
    <property type="entry name" value="DUF6519"/>
</dbReference>
<dbReference type="Proteomes" id="UP000024329">
    <property type="component" value="Unassembled WGS sequence"/>
</dbReference>
<dbReference type="AlphaFoldDB" id="A0A031JQB2"/>
<organism evidence="1 2">
    <name type="scientific">Novosphingobium resinovorum</name>
    <dbReference type="NCBI Taxonomy" id="158500"/>
    <lineage>
        <taxon>Bacteria</taxon>
        <taxon>Pseudomonadati</taxon>
        <taxon>Pseudomonadota</taxon>
        <taxon>Alphaproteobacteria</taxon>
        <taxon>Sphingomonadales</taxon>
        <taxon>Sphingomonadaceae</taxon>
        <taxon>Novosphingobium</taxon>
    </lineage>
</organism>
<proteinExistence type="predicted"/>
<name>A0A031JQB2_9SPHN</name>
<accession>A0A031JQB2</accession>
<dbReference type="eggNOG" id="COG4447">
    <property type="taxonomic scope" value="Bacteria"/>
</dbReference>